<feature type="region of interest" description="Disordered" evidence="2">
    <location>
        <begin position="1"/>
        <end position="21"/>
    </location>
</feature>
<feature type="domain" description="PPIase FKBP-type" evidence="3">
    <location>
        <begin position="48"/>
        <end position="153"/>
    </location>
</feature>
<protein>
    <recommendedName>
        <fullName evidence="1">peptidylprolyl isomerase</fullName>
        <ecNumber evidence="1">5.2.1.8</ecNumber>
    </recommendedName>
</protein>
<keyword evidence="1" id="KW-0697">Rotamase</keyword>
<dbReference type="AlphaFoldDB" id="A0A7S1KSF1"/>
<evidence type="ECO:0000259" key="3">
    <source>
        <dbReference type="PROSITE" id="PS50059"/>
    </source>
</evidence>
<dbReference type="PROSITE" id="PS50059">
    <property type="entry name" value="FKBP_PPIASE"/>
    <property type="match status" value="1"/>
</dbReference>
<name>A0A7S1KSF1_9EUKA</name>
<dbReference type="Pfam" id="PF00254">
    <property type="entry name" value="FKBP_C"/>
    <property type="match status" value="1"/>
</dbReference>
<dbReference type="GO" id="GO:0003755">
    <property type="term" value="F:peptidyl-prolyl cis-trans isomerase activity"/>
    <property type="evidence" value="ECO:0007669"/>
    <property type="project" value="UniProtKB-KW"/>
</dbReference>
<dbReference type="InterPro" id="IPR001179">
    <property type="entry name" value="PPIase_FKBP_dom"/>
</dbReference>
<evidence type="ECO:0000313" key="4">
    <source>
        <dbReference type="EMBL" id="CAD9081993.1"/>
    </source>
</evidence>
<sequence length="164" mass="18256">MSSSYLSNLSPSGNSSSSSSSQTLYYHLTTQKIRKYTKQRGIPDTSPHQYAKIHCMGRVLSQHSTEPFFVNSRTDRSLIKLSFSDIERNPQTHLFSSTRYFPGLYVAASQMLVGEKAKFVVPPKLGYGDEGNSDLGIPPGSWITMDVWLVEGDGKRAIGMTRVQ</sequence>
<dbReference type="EC" id="5.2.1.8" evidence="1"/>
<comment type="catalytic activity">
    <reaction evidence="1">
        <text>[protein]-peptidylproline (omega=180) = [protein]-peptidylproline (omega=0)</text>
        <dbReference type="Rhea" id="RHEA:16237"/>
        <dbReference type="Rhea" id="RHEA-COMP:10747"/>
        <dbReference type="Rhea" id="RHEA-COMP:10748"/>
        <dbReference type="ChEBI" id="CHEBI:83833"/>
        <dbReference type="ChEBI" id="CHEBI:83834"/>
        <dbReference type="EC" id="5.2.1.8"/>
    </reaction>
</comment>
<dbReference type="InterPro" id="IPR046357">
    <property type="entry name" value="PPIase_dom_sf"/>
</dbReference>
<accession>A0A7S1KSF1</accession>
<dbReference type="Gene3D" id="3.10.50.40">
    <property type="match status" value="1"/>
</dbReference>
<dbReference type="SUPFAM" id="SSF54534">
    <property type="entry name" value="FKBP-like"/>
    <property type="match status" value="1"/>
</dbReference>
<dbReference type="EMBL" id="HBGD01006310">
    <property type="protein sequence ID" value="CAD9081993.1"/>
    <property type="molecule type" value="Transcribed_RNA"/>
</dbReference>
<gene>
    <name evidence="4" type="ORF">PCOS0759_LOCUS5233</name>
</gene>
<reference evidence="4" key="1">
    <citation type="submission" date="2021-01" db="EMBL/GenBank/DDBJ databases">
        <authorList>
            <person name="Corre E."/>
            <person name="Pelletier E."/>
            <person name="Niang G."/>
            <person name="Scheremetjew M."/>
            <person name="Finn R."/>
            <person name="Kale V."/>
            <person name="Holt S."/>
            <person name="Cochrane G."/>
            <person name="Meng A."/>
            <person name="Brown T."/>
            <person name="Cohen L."/>
        </authorList>
    </citation>
    <scope>NUCLEOTIDE SEQUENCE</scope>
    <source>
        <strain evidence="4">WS</strain>
    </source>
</reference>
<evidence type="ECO:0000256" key="1">
    <source>
        <dbReference type="PROSITE-ProRule" id="PRU00277"/>
    </source>
</evidence>
<proteinExistence type="predicted"/>
<evidence type="ECO:0000256" key="2">
    <source>
        <dbReference type="SAM" id="MobiDB-lite"/>
    </source>
</evidence>
<organism evidence="4">
    <name type="scientific">Percolomonas cosmopolitus</name>
    <dbReference type="NCBI Taxonomy" id="63605"/>
    <lineage>
        <taxon>Eukaryota</taxon>
        <taxon>Discoba</taxon>
        <taxon>Heterolobosea</taxon>
        <taxon>Tetramitia</taxon>
        <taxon>Eutetramitia</taxon>
        <taxon>Percolomonadidae</taxon>
        <taxon>Percolomonas</taxon>
    </lineage>
</organism>
<keyword evidence="1" id="KW-0413">Isomerase</keyword>